<keyword evidence="4" id="KW-1185">Reference proteome</keyword>
<protein>
    <recommendedName>
        <fullName evidence="5">Chromosome partitioning protein ParA</fullName>
    </recommendedName>
</protein>
<dbReference type="STRING" id="262004.SAMN04489796_103165"/>
<keyword evidence="2" id="KW-0472">Membrane</keyword>
<dbReference type="RefSeq" id="WP_092467470.1">
    <property type="nucleotide sequence ID" value="NZ_FNCZ01000003.1"/>
</dbReference>
<name>A0A1G8DB69_9FLAO</name>
<dbReference type="AlphaFoldDB" id="A0A1G8DB69"/>
<keyword evidence="2" id="KW-0812">Transmembrane</keyword>
<gene>
    <name evidence="3" type="ORF">SAMN04489796_103165</name>
</gene>
<keyword evidence="2" id="KW-1133">Transmembrane helix</keyword>
<accession>A0A1G8DB69</accession>
<evidence type="ECO:0000313" key="4">
    <source>
        <dbReference type="Proteomes" id="UP000199492"/>
    </source>
</evidence>
<feature type="transmembrane region" description="Helical" evidence="2">
    <location>
        <begin position="12"/>
        <end position="29"/>
    </location>
</feature>
<dbReference type="EMBL" id="FNCZ01000003">
    <property type="protein sequence ID" value="SDH54922.1"/>
    <property type="molecule type" value="Genomic_DNA"/>
</dbReference>
<evidence type="ECO:0008006" key="5">
    <source>
        <dbReference type="Google" id="ProtNLM"/>
    </source>
</evidence>
<feature type="coiled-coil region" evidence="1">
    <location>
        <begin position="99"/>
        <end position="126"/>
    </location>
</feature>
<evidence type="ECO:0000256" key="1">
    <source>
        <dbReference type="SAM" id="Coils"/>
    </source>
</evidence>
<organism evidence="3 4">
    <name type="scientific">Winogradskyella thalassocola</name>
    <dbReference type="NCBI Taxonomy" id="262004"/>
    <lineage>
        <taxon>Bacteria</taxon>
        <taxon>Pseudomonadati</taxon>
        <taxon>Bacteroidota</taxon>
        <taxon>Flavobacteriia</taxon>
        <taxon>Flavobacteriales</taxon>
        <taxon>Flavobacteriaceae</taxon>
        <taxon>Winogradskyella</taxon>
    </lineage>
</organism>
<feature type="coiled-coil region" evidence="1">
    <location>
        <begin position="44"/>
        <end position="71"/>
    </location>
</feature>
<proteinExistence type="predicted"/>
<keyword evidence="1" id="KW-0175">Coiled coil</keyword>
<dbReference type="OrthoDB" id="1115172at2"/>
<evidence type="ECO:0000256" key="2">
    <source>
        <dbReference type="SAM" id="Phobius"/>
    </source>
</evidence>
<sequence>MEGSQKSSTGLKVGLGILLVLFLVTAFYTSKLYSEKQENEKLLVNEKKQVMNDLNNMAKDYDEAIAESEIKNQDLIAARERIQGLMDSLKVSQNSVGSLWNYKKKYMALQEEMDVLLTENDRLKGENQYLASSLDSTQVQLAERTMFTDSLLVQNTELATVVKDAAALQTVGLVGMGVIERNSGKQIPTERATRSDKIKVCFTVAKNMLTEAGDKELYVQVIDPKNNVLGSNDQIEFEDQVLNYSLISRFNYENRNLNICEYINELKDSKFEKGRYQVNVFSDKALVSSSEFELK</sequence>
<reference evidence="4" key="1">
    <citation type="submission" date="2016-10" db="EMBL/GenBank/DDBJ databases">
        <authorList>
            <person name="Varghese N."/>
            <person name="Submissions S."/>
        </authorList>
    </citation>
    <scope>NUCLEOTIDE SEQUENCE [LARGE SCALE GENOMIC DNA]</scope>
    <source>
        <strain evidence="4">DSM 15363</strain>
    </source>
</reference>
<dbReference type="Proteomes" id="UP000199492">
    <property type="component" value="Unassembled WGS sequence"/>
</dbReference>
<evidence type="ECO:0000313" key="3">
    <source>
        <dbReference type="EMBL" id="SDH54922.1"/>
    </source>
</evidence>